<reference evidence="3" key="1">
    <citation type="submission" date="2020-10" db="EMBL/GenBank/DDBJ databases">
        <authorList>
            <person name="Gilroy R."/>
        </authorList>
    </citation>
    <scope>NUCLEOTIDE SEQUENCE</scope>
    <source>
        <strain evidence="3">15467</strain>
    </source>
</reference>
<dbReference type="Pfam" id="PF03061">
    <property type="entry name" value="4HBT"/>
    <property type="match status" value="1"/>
</dbReference>
<organism evidence="3 4">
    <name type="scientific">Candidatus Egerieousia excrementavium</name>
    <dbReference type="NCBI Taxonomy" id="2840778"/>
    <lineage>
        <taxon>Bacteria</taxon>
        <taxon>Pseudomonadati</taxon>
        <taxon>Bacteroidota</taxon>
        <taxon>Bacteroidia</taxon>
        <taxon>Bacteroidales</taxon>
        <taxon>Candidatus Egerieousia</taxon>
    </lineage>
</organism>
<keyword evidence="1" id="KW-0378">Hydrolase</keyword>
<dbReference type="Proteomes" id="UP000823635">
    <property type="component" value="Unassembled WGS sequence"/>
</dbReference>
<sequence>MVVGKEHLNAGGVCQGGALFTLADLAAAAVMNSHNRLTFSIGSSMSFIKSAVVGELLTAEATEICDHRKISCCEVKIYNGKGEIVCAFSGTGYRKDQPLDFASEA</sequence>
<dbReference type="SUPFAM" id="SSF54637">
    <property type="entry name" value="Thioesterase/thiol ester dehydrase-isomerase"/>
    <property type="match status" value="1"/>
</dbReference>
<dbReference type="InterPro" id="IPR003736">
    <property type="entry name" value="PAAI_dom"/>
</dbReference>
<dbReference type="GO" id="GO:0016289">
    <property type="term" value="F:acyl-CoA hydrolase activity"/>
    <property type="evidence" value="ECO:0007669"/>
    <property type="project" value="TreeGrafter"/>
</dbReference>
<dbReference type="PANTHER" id="PTHR42856:SF1">
    <property type="entry name" value="ACYL-COENZYME A THIOESTERASE PAAI"/>
    <property type="match status" value="1"/>
</dbReference>
<evidence type="ECO:0000313" key="4">
    <source>
        <dbReference type="Proteomes" id="UP000823635"/>
    </source>
</evidence>
<dbReference type="InterPro" id="IPR029069">
    <property type="entry name" value="HotDog_dom_sf"/>
</dbReference>
<evidence type="ECO:0000259" key="2">
    <source>
        <dbReference type="Pfam" id="PF03061"/>
    </source>
</evidence>
<reference evidence="3" key="2">
    <citation type="journal article" date="2021" name="PeerJ">
        <title>Extensive microbial diversity within the chicken gut microbiome revealed by metagenomics and culture.</title>
        <authorList>
            <person name="Gilroy R."/>
            <person name="Ravi A."/>
            <person name="Getino M."/>
            <person name="Pursley I."/>
            <person name="Horton D.L."/>
            <person name="Alikhan N.F."/>
            <person name="Baker D."/>
            <person name="Gharbi K."/>
            <person name="Hall N."/>
            <person name="Watson M."/>
            <person name="Adriaenssens E.M."/>
            <person name="Foster-Nyarko E."/>
            <person name="Jarju S."/>
            <person name="Secka A."/>
            <person name="Antonio M."/>
            <person name="Oren A."/>
            <person name="Chaudhuri R.R."/>
            <person name="La Ragione R."/>
            <person name="Hildebrand F."/>
            <person name="Pallen M.J."/>
        </authorList>
    </citation>
    <scope>NUCLEOTIDE SEQUENCE</scope>
    <source>
        <strain evidence="3">15467</strain>
    </source>
</reference>
<evidence type="ECO:0000313" key="3">
    <source>
        <dbReference type="EMBL" id="MBO8428527.1"/>
    </source>
</evidence>
<protein>
    <submittedName>
        <fullName evidence="3">PaaI family thioesterase</fullName>
    </submittedName>
</protein>
<proteinExistence type="predicted"/>
<name>A0A9D9GY26_9BACT</name>
<evidence type="ECO:0000256" key="1">
    <source>
        <dbReference type="ARBA" id="ARBA00022801"/>
    </source>
</evidence>
<dbReference type="Gene3D" id="3.10.129.10">
    <property type="entry name" value="Hotdog Thioesterase"/>
    <property type="match status" value="1"/>
</dbReference>
<dbReference type="PANTHER" id="PTHR42856">
    <property type="entry name" value="ACYL-COENZYME A THIOESTERASE PAAI"/>
    <property type="match status" value="1"/>
</dbReference>
<gene>
    <name evidence="3" type="ORF">IAC68_01145</name>
</gene>
<feature type="domain" description="Thioesterase" evidence="2">
    <location>
        <begin position="11"/>
        <end position="86"/>
    </location>
</feature>
<dbReference type="InterPro" id="IPR006683">
    <property type="entry name" value="Thioestr_dom"/>
</dbReference>
<dbReference type="NCBIfam" id="TIGR00369">
    <property type="entry name" value="unchar_dom_1"/>
    <property type="match status" value="1"/>
</dbReference>
<dbReference type="EMBL" id="JADINB010000027">
    <property type="protein sequence ID" value="MBO8428527.1"/>
    <property type="molecule type" value="Genomic_DNA"/>
</dbReference>
<accession>A0A9D9GY26</accession>
<dbReference type="AlphaFoldDB" id="A0A9D9GY26"/>
<dbReference type="CDD" id="cd03443">
    <property type="entry name" value="PaaI_thioesterase"/>
    <property type="match status" value="1"/>
</dbReference>
<dbReference type="InterPro" id="IPR052723">
    <property type="entry name" value="Acyl-CoA_thioesterase_PaaI"/>
</dbReference>
<comment type="caution">
    <text evidence="3">The sequence shown here is derived from an EMBL/GenBank/DDBJ whole genome shotgun (WGS) entry which is preliminary data.</text>
</comment>